<feature type="transmembrane region" description="Helical" evidence="1">
    <location>
        <begin position="325"/>
        <end position="343"/>
    </location>
</feature>
<keyword evidence="1" id="KW-0472">Membrane</keyword>
<sequence length="344" mass="37703">MDYCAYSTGVQDGGLSDTAQAAYCAMDIIPTCCGICPNQDLSGIGVRSAFYLQALMNAVLIVISPDDGAEAAWASTILTGALVIPAMIQKFQEQMTLHHATLVLNFATLSTIATVATAPMVPIWRKTDSAAQIAEAYKRASRGEKKAAEENSRRGRIVLSVVLLAQIILQWTWAVIIFVHPYYGQAPCSQTTTIVFLFGAYSAEEINEKHFVLWALWLFLCLASSLAWGIIMVFSCTNPVHQLPRPSVADVPENQPKTLRGRMRQASMFVRIDAKNPNDEHAMARLMNRISNAVAGMVVLMFIIISERQIKVNNVLPGENNLWSFSQLAALMLAVAPVWPIAIS</sequence>
<keyword evidence="1" id="KW-1133">Transmembrane helix</keyword>
<evidence type="ECO:0000313" key="2">
    <source>
        <dbReference type="EMBL" id="KIO28097.1"/>
    </source>
</evidence>
<dbReference type="AlphaFoldDB" id="A0A0C3M313"/>
<reference evidence="3" key="2">
    <citation type="submission" date="2015-01" db="EMBL/GenBank/DDBJ databases">
        <title>Evolutionary Origins and Diversification of the Mycorrhizal Mutualists.</title>
        <authorList>
            <consortium name="DOE Joint Genome Institute"/>
            <consortium name="Mycorrhizal Genomics Consortium"/>
            <person name="Kohler A."/>
            <person name="Kuo A."/>
            <person name="Nagy L.G."/>
            <person name="Floudas D."/>
            <person name="Copeland A."/>
            <person name="Barry K.W."/>
            <person name="Cichocki N."/>
            <person name="Veneault-Fourrey C."/>
            <person name="LaButti K."/>
            <person name="Lindquist E.A."/>
            <person name="Lipzen A."/>
            <person name="Lundell T."/>
            <person name="Morin E."/>
            <person name="Murat C."/>
            <person name="Riley R."/>
            <person name="Ohm R."/>
            <person name="Sun H."/>
            <person name="Tunlid A."/>
            <person name="Henrissat B."/>
            <person name="Grigoriev I.V."/>
            <person name="Hibbett D.S."/>
            <person name="Martin F."/>
        </authorList>
    </citation>
    <scope>NUCLEOTIDE SEQUENCE [LARGE SCALE GENOMIC DNA]</scope>
    <source>
        <strain evidence="3">MUT 4182</strain>
    </source>
</reference>
<evidence type="ECO:0000313" key="3">
    <source>
        <dbReference type="Proteomes" id="UP000054248"/>
    </source>
</evidence>
<proteinExistence type="predicted"/>
<organism evidence="2 3">
    <name type="scientific">Tulasnella calospora MUT 4182</name>
    <dbReference type="NCBI Taxonomy" id="1051891"/>
    <lineage>
        <taxon>Eukaryota</taxon>
        <taxon>Fungi</taxon>
        <taxon>Dikarya</taxon>
        <taxon>Basidiomycota</taxon>
        <taxon>Agaricomycotina</taxon>
        <taxon>Agaricomycetes</taxon>
        <taxon>Cantharellales</taxon>
        <taxon>Tulasnellaceae</taxon>
        <taxon>Tulasnella</taxon>
    </lineage>
</organism>
<dbReference type="OrthoDB" id="5427664at2759"/>
<feature type="non-terminal residue" evidence="2">
    <location>
        <position position="344"/>
    </location>
</feature>
<feature type="transmembrane region" description="Helical" evidence="1">
    <location>
        <begin position="211"/>
        <end position="235"/>
    </location>
</feature>
<protein>
    <submittedName>
        <fullName evidence="2">Uncharacterized protein</fullName>
    </submittedName>
</protein>
<name>A0A0C3M313_9AGAM</name>
<evidence type="ECO:0000256" key="1">
    <source>
        <dbReference type="SAM" id="Phobius"/>
    </source>
</evidence>
<keyword evidence="1" id="KW-0812">Transmembrane</keyword>
<keyword evidence="3" id="KW-1185">Reference proteome</keyword>
<gene>
    <name evidence="2" type="ORF">M407DRAFT_72334</name>
</gene>
<dbReference type="HOGENOM" id="CLU_040314_0_0_1"/>
<feature type="transmembrane region" description="Helical" evidence="1">
    <location>
        <begin position="286"/>
        <end position="305"/>
    </location>
</feature>
<feature type="transmembrane region" description="Helical" evidence="1">
    <location>
        <begin position="157"/>
        <end position="179"/>
    </location>
</feature>
<reference evidence="2 3" key="1">
    <citation type="submission" date="2014-04" db="EMBL/GenBank/DDBJ databases">
        <authorList>
            <consortium name="DOE Joint Genome Institute"/>
            <person name="Kuo A."/>
            <person name="Girlanda M."/>
            <person name="Perotto S."/>
            <person name="Kohler A."/>
            <person name="Nagy L.G."/>
            <person name="Floudas D."/>
            <person name="Copeland A."/>
            <person name="Barry K.W."/>
            <person name="Cichocki N."/>
            <person name="Veneault-Fourrey C."/>
            <person name="LaButti K."/>
            <person name="Lindquist E.A."/>
            <person name="Lipzen A."/>
            <person name="Lundell T."/>
            <person name="Morin E."/>
            <person name="Murat C."/>
            <person name="Sun H."/>
            <person name="Tunlid A."/>
            <person name="Henrissat B."/>
            <person name="Grigoriev I.V."/>
            <person name="Hibbett D.S."/>
            <person name="Martin F."/>
            <person name="Nordberg H.P."/>
            <person name="Cantor M.N."/>
            <person name="Hua S.X."/>
        </authorList>
    </citation>
    <scope>NUCLEOTIDE SEQUENCE [LARGE SCALE GENOMIC DNA]</scope>
    <source>
        <strain evidence="2 3">MUT 4182</strain>
    </source>
</reference>
<dbReference type="EMBL" id="KN822999">
    <property type="protein sequence ID" value="KIO28097.1"/>
    <property type="molecule type" value="Genomic_DNA"/>
</dbReference>
<accession>A0A0C3M313</accession>
<dbReference type="Proteomes" id="UP000054248">
    <property type="component" value="Unassembled WGS sequence"/>
</dbReference>